<keyword evidence="2" id="KW-0472">Membrane</keyword>
<feature type="transmembrane region" description="Helical" evidence="2">
    <location>
        <begin position="177"/>
        <end position="200"/>
    </location>
</feature>
<keyword evidence="2" id="KW-1133">Transmembrane helix</keyword>
<evidence type="ECO:0000256" key="2">
    <source>
        <dbReference type="SAM" id="Phobius"/>
    </source>
</evidence>
<comment type="caution">
    <text evidence="3">The sequence shown here is derived from an EMBL/GenBank/DDBJ whole genome shotgun (WGS) entry which is preliminary data.</text>
</comment>
<dbReference type="HOGENOM" id="CLU_1336948_0_0_4"/>
<dbReference type="PATRIC" id="fig|762967.3.peg.1462"/>
<keyword evidence="2" id="KW-0812">Transmembrane</keyword>
<gene>
    <name evidence="3" type="ORF">HMPREF9440_01857</name>
</gene>
<accession>H3KGH7</accession>
<keyword evidence="4" id="KW-1185">Reference proteome</keyword>
<feature type="region of interest" description="Disordered" evidence="1">
    <location>
        <begin position="79"/>
        <end position="103"/>
    </location>
</feature>
<protein>
    <submittedName>
        <fullName evidence="3">Uncharacterized protein</fullName>
    </submittedName>
</protein>
<evidence type="ECO:0000256" key="1">
    <source>
        <dbReference type="SAM" id="MobiDB-lite"/>
    </source>
</evidence>
<dbReference type="EMBL" id="AFBQ01000281">
    <property type="protein sequence ID" value="EHY30783.1"/>
    <property type="molecule type" value="Genomic_DNA"/>
</dbReference>
<feature type="transmembrane region" description="Helical" evidence="2">
    <location>
        <begin position="18"/>
        <end position="37"/>
    </location>
</feature>
<dbReference type="AlphaFoldDB" id="H3KGH7"/>
<feature type="transmembrane region" description="Helical" evidence="2">
    <location>
        <begin position="122"/>
        <end position="143"/>
    </location>
</feature>
<proteinExistence type="predicted"/>
<sequence length="205" mass="20755">MLRIISVTQPPHLSESKYIMHAWQTVIILVVLAWIVWKLLGPKGKARSGGCGCGCGCGGHDKEEKSSGSSCCCGGHDAAPSGKADEQNGVSRMSAADIDRKPSSASGAAGSAAGASAMKGGFLFSAGLGLGLLVAAAGLLGLFGPGHGYGYGYGYGHGHGFGHGFSLPDFSCGLFGFSGHFGVSTLVWALLLAVLVGLVVKLTQR</sequence>
<organism evidence="3 4">
    <name type="scientific">Sutterella parvirubra YIT 11816</name>
    <dbReference type="NCBI Taxonomy" id="762967"/>
    <lineage>
        <taxon>Bacteria</taxon>
        <taxon>Pseudomonadati</taxon>
        <taxon>Pseudomonadota</taxon>
        <taxon>Betaproteobacteria</taxon>
        <taxon>Burkholderiales</taxon>
        <taxon>Sutterellaceae</taxon>
        <taxon>Sutterella</taxon>
    </lineage>
</organism>
<dbReference type="Proteomes" id="UP000004956">
    <property type="component" value="Unassembled WGS sequence"/>
</dbReference>
<name>H3KGH7_9BURK</name>
<evidence type="ECO:0000313" key="3">
    <source>
        <dbReference type="EMBL" id="EHY30783.1"/>
    </source>
</evidence>
<reference evidence="3 4" key="1">
    <citation type="submission" date="2011-11" db="EMBL/GenBank/DDBJ databases">
        <authorList>
            <person name="Weinstock G."/>
            <person name="Sodergren E."/>
            <person name="Clifton S."/>
            <person name="Fulton L."/>
            <person name="Fulton B."/>
            <person name="Courtney L."/>
            <person name="Fronick C."/>
            <person name="Harrison M."/>
            <person name="Strong C."/>
            <person name="Farmer C."/>
            <person name="Delahaunty K."/>
            <person name="Markovic C."/>
            <person name="Hall O."/>
            <person name="Minx P."/>
            <person name="Tomlinson C."/>
            <person name="Mitreva M."/>
            <person name="Hou S."/>
            <person name="Chen J."/>
            <person name="Wollam A."/>
            <person name="Pepin K.H."/>
            <person name="Johnson M."/>
            <person name="Bhonagiri V."/>
            <person name="Zhang X."/>
            <person name="Suruliraj S."/>
            <person name="Warren W."/>
            <person name="Chinwalla A."/>
            <person name="Mardis E.R."/>
            <person name="Wilson R.K."/>
        </authorList>
    </citation>
    <scope>NUCLEOTIDE SEQUENCE [LARGE SCALE GENOMIC DNA]</scope>
    <source>
        <strain evidence="3 4">YIT 11816</strain>
    </source>
</reference>
<evidence type="ECO:0000313" key="4">
    <source>
        <dbReference type="Proteomes" id="UP000004956"/>
    </source>
</evidence>